<proteinExistence type="inferred from homology"/>
<dbReference type="Gene3D" id="3.40.30.20">
    <property type="match status" value="1"/>
</dbReference>
<dbReference type="AlphaFoldDB" id="A0A9P6HDE8"/>
<dbReference type="InterPro" id="IPR036249">
    <property type="entry name" value="Thioredoxin-like_sf"/>
</dbReference>
<gene>
    <name evidence="7" type="ORF">BJ322DRAFT_1060686</name>
</gene>
<evidence type="ECO:0000256" key="2">
    <source>
        <dbReference type="ARBA" id="ARBA00022630"/>
    </source>
</evidence>
<name>A0A9P6HDE8_9AGAM</name>
<dbReference type="SUPFAM" id="SSF51905">
    <property type="entry name" value="FAD/NAD(P)-binding domain"/>
    <property type="match status" value="1"/>
</dbReference>
<comment type="caution">
    <text evidence="7">The sequence shown here is derived from an EMBL/GenBank/DDBJ whole genome shotgun (WGS) entry which is preliminary data.</text>
</comment>
<accession>A0A9P6HDE8</accession>
<dbReference type="InterPro" id="IPR036188">
    <property type="entry name" value="FAD/NAD-bd_sf"/>
</dbReference>
<dbReference type="Pfam" id="PF01494">
    <property type="entry name" value="FAD_binding_3"/>
    <property type="match status" value="1"/>
</dbReference>
<dbReference type="Gene3D" id="3.50.50.60">
    <property type="entry name" value="FAD/NAD(P)-binding domain"/>
    <property type="match status" value="1"/>
</dbReference>
<dbReference type="GO" id="GO:0016709">
    <property type="term" value="F:oxidoreductase activity, acting on paired donors, with incorporation or reduction of molecular oxygen, NAD(P)H as one donor, and incorporation of one atom of oxygen"/>
    <property type="evidence" value="ECO:0007669"/>
    <property type="project" value="UniProtKB-ARBA"/>
</dbReference>
<dbReference type="SUPFAM" id="SSF52833">
    <property type="entry name" value="Thioredoxin-like"/>
    <property type="match status" value="1"/>
</dbReference>
<evidence type="ECO:0000256" key="1">
    <source>
        <dbReference type="ARBA" id="ARBA00007801"/>
    </source>
</evidence>
<feature type="domain" description="Phenol hydroxylase-like C-terminal dimerisation" evidence="6">
    <location>
        <begin position="417"/>
        <end position="605"/>
    </location>
</feature>
<evidence type="ECO:0000313" key="8">
    <source>
        <dbReference type="Proteomes" id="UP000736335"/>
    </source>
</evidence>
<reference evidence="7" key="2">
    <citation type="submission" date="2020-11" db="EMBL/GenBank/DDBJ databases">
        <authorList>
            <consortium name="DOE Joint Genome Institute"/>
            <person name="Kuo A."/>
            <person name="Miyauchi S."/>
            <person name="Kiss E."/>
            <person name="Drula E."/>
            <person name="Kohler A."/>
            <person name="Sanchez-Garcia M."/>
            <person name="Andreopoulos B."/>
            <person name="Barry K.W."/>
            <person name="Bonito G."/>
            <person name="Buee M."/>
            <person name="Carver A."/>
            <person name="Chen C."/>
            <person name="Cichocki N."/>
            <person name="Clum A."/>
            <person name="Culley D."/>
            <person name="Crous P.W."/>
            <person name="Fauchery L."/>
            <person name="Girlanda M."/>
            <person name="Hayes R."/>
            <person name="Keri Z."/>
            <person name="Labutti K."/>
            <person name="Lipzen A."/>
            <person name="Lombard V."/>
            <person name="Magnuson J."/>
            <person name="Maillard F."/>
            <person name="Morin E."/>
            <person name="Murat C."/>
            <person name="Nolan M."/>
            <person name="Ohm R."/>
            <person name="Pangilinan J."/>
            <person name="Pereira M."/>
            <person name="Perotto S."/>
            <person name="Peter M."/>
            <person name="Riley R."/>
            <person name="Sitrit Y."/>
            <person name="Stielow B."/>
            <person name="Szollosi G."/>
            <person name="Zifcakova L."/>
            <person name="Stursova M."/>
            <person name="Spatafora J.W."/>
            <person name="Tedersoo L."/>
            <person name="Vaario L.-M."/>
            <person name="Yamada A."/>
            <person name="Yan M."/>
            <person name="Wang P."/>
            <person name="Xu J."/>
            <person name="Bruns T."/>
            <person name="Baldrian P."/>
            <person name="Vilgalys R."/>
            <person name="Henrissat B."/>
            <person name="Grigoriev I.V."/>
            <person name="Hibbett D."/>
            <person name="Nagy L.G."/>
            <person name="Martin F.M."/>
        </authorList>
    </citation>
    <scope>NUCLEOTIDE SEQUENCE</scope>
    <source>
        <strain evidence="7">UH-Tt-Lm1</strain>
    </source>
</reference>
<comment type="similarity">
    <text evidence="1">Belongs to the PheA/TfdB FAD monooxygenase family.</text>
</comment>
<evidence type="ECO:0000256" key="3">
    <source>
        <dbReference type="ARBA" id="ARBA00022827"/>
    </source>
</evidence>
<dbReference type="InterPro" id="IPR038220">
    <property type="entry name" value="PHOX_C_sf"/>
</dbReference>
<protein>
    <submittedName>
        <fullName evidence="7">FAD binding domain-containing protein</fullName>
    </submittedName>
</protein>
<dbReference type="InterPro" id="IPR012941">
    <property type="entry name" value="Phe_hydrox_C_dim_dom"/>
</dbReference>
<dbReference type="PRINTS" id="PR00420">
    <property type="entry name" value="RNGMNOXGNASE"/>
</dbReference>
<feature type="domain" description="FAD-binding" evidence="5">
    <location>
        <begin position="7"/>
        <end position="375"/>
    </location>
</feature>
<keyword evidence="8" id="KW-1185">Reference proteome</keyword>
<dbReference type="EMBL" id="WIUZ02000007">
    <property type="protein sequence ID" value="KAF9784974.1"/>
    <property type="molecule type" value="Genomic_DNA"/>
</dbReference>
<dbReference type="Proteomes" id="UP000736335">
    <property type="component" value="Unassembled WGS sequence"/>
</dbReference>
<dbReference type="InterPro" id="IPR002938">
    <property type="entry name" value="FAD-bd"/>
</dbReference>
<dbReference type="SUPFAM" id="SSF54373">
    <property type="entry name" value="FAD-linked reductases, C-terminal domain"/>
    <property type="match status" value="1"/>
</dbReference>
<dbReference type="Gene3D" id="3.30.9.10">
    <property type="entry name" value="D-Amino Acid Oxidase, subunit A, domain 2"/>
    <property type="match status" value="1"/>
</dbReference>
<sequence length="611" mass="67515">MTTKSNVDVLIIGAGPAGLMCANGLARAGVNVRIIDQRLLVVPAGQADGIQPRTIEVLQSYGLAERLLREGNQMHMAAFYNPGPNGGIERAGRAPDVTAPTARYPFEVTLHQGAIESIFLDSLYSMGRAVERPVKPTSIELSRNDAELRDPKAYPLKVHLKRPNGADEQSSTEVVNARFVVGTDGAHSWVRKNFAIQMEGEQTDYIWGVIDTIPETNFPDIRNRCVIHSECGSCMVIPREGDKVRLYIQLSDKQVVDPATGRVDKSRVSTDNLMQAVKNIMKPYTIDAREIEWWTIYIIGQRVASKFSIHERVFIAGDACHTHSPKAGQGMNASMNDTHNLVWKLTHVLRGWADISLLKLYEFERRKYAQDLINFDRKFSALFSGKPRTQENQDGVSHEQFLEAFQTFGGFTSGIGIHYAPSTVTDVTYQSLSPGLLIGQRILPQTLIRAADSRPYELQDLCPADIKFKILLFLGDIADPAQAERAQRLADSLGKPGSFLSKYGRAKSGVVGWKVFDLLTICTTRKEMVNFLDVPALLRPHWSKVFVDDVSVALNAGGKAYSTYGIDRSAGAIVVVRPDGYVGIVAPVEDVGVLNTYFAGFMTQRNSSSHL</sequence>
<dbReference type="OrthoDB" id="1716816at2759"/>
<keyword evidence="4" id="KW-0560">Oxidoreductase</keyword>
<dbReference type="CDD" id="cd02979">
    <property type="entry name" value="PHOX_C"/>
    <property type="match status" value="1"/>
</dbReference>
<evidence type="ECO:0000259" key="5">
    <source>
        <dbReference type="Pfam" id="PF01494"/>
    </source>
</evidence>
<keyword evidence="2" id="KW-0285">Flavoprotein</keyword>
<organism evidence="7 8">
    <name type="scientific">Thelephora terrestris</name>
    <dbReference type="NCBI Taxonomy" id="56493"/>
    <lineage>
        <taxon>Eukaryota</taxon>
        <taxon>Fungi</taxon>
        <taxon>Dikarya</taxon>
        <taxon>Basidiomycota</taxon>
        <taxon>Agaricomycotina</taxon>
        <taxon>Agaricomycetes</taxon>
        <taxon>Thelephorales</taxon>
        <taxon>Thelephoraceae</taxon>
        <taxon>Thelephora</taxon>
    </lineage>
</organism>
<dbReference type="InterPro" id="IPR050641">
    <property type="entry name" value="RIFMO-like"/>
</dbReference>
<evidence type="ECO:0000256" key="4">
    <source>
        <dbReference type="ARBA" id="ARBA00023002"/>
    </source>
</evidence>
<dbReference type="PANTHER" id="PTHR43004">
    <property type="entry name" value="TRK SYSTEM POTASSIUM UPTAKE PROTEIN"/>
    <property type="match status" value="1"/>
</dbReference>
<evidence type="ECO:0000313" key="7">
    <source>
        <dbReference type="EMBL" id="KAF9784974.1"/>
    </source>
</evidence>
<dbReference type="Pfam" id="PF07976">
    <property type="entry name" value="Phe_hydrox_dim"/>
    <property type="match status" value="1"/>
</dbReference>
<keyword evidence="3" id="KW-0274">FAD</keyword>
<dbReference type="GO" id="GO:0071949">
    <property type="term" value="F:FAD binding"/>
    <property type="evidence" value="ECO:0007669"/>
    <property type="project" value="InterPro"/>
</dbReference>
<dbReference type="PANTHER" id="PTHR43004:SF20">
    <property type="entry name" value="2-MONOOXYGENASE, PUTATIVE (AFU_ORTHOLOGUE AFUA_1G13660)-RELATED"/>
    <property type="match status" value="1"/>
</dbReference>
<reference evidence="7" key="1">
    <citation type="journal article" date="2020" name="Nat. Commun.">
        <title>Large-scale genome sequencing of mycorrhizal fungi provides insights into the early evolution of symbiotic traits.</title>
        <authorList>
            <person name="Miyauchi S."/>
            <person name="Kiss E."/>
            <person name="Kuo A."/>
            <person name="Drula E."/>
            <person name="Kohler A."/>
            <person name="Sanchez-Garcia M."/>
            <person name="Morin E."/>
            <person name="Andreopoulos B."/>
            <person name="Barry K.W."/>
            <person name="Bonito G."/>
            <person name="Buee M."/>
            <person name="Carver A."/>
            <person name="Chen C."/>
            <person name="Cichocki N."/>
            <person name="Clum A."/>
            <person name="Culley D."/>
            <person name="Crous P.W."/>
            <person name="Fauchery L."/>
            <person name="Girlanda M."/>
            <person name="Hayes R.D."/>
            <person name="Keri Z."/>
            <person name="LaButti K."/>
            <person name="Lipzen A."/>
            <person name="Lombard V."/>
            <person name="Magnuson J."/>
            <person name="Maillard F."/>
            <person name="Murat C."/>
            <person name="Nolan M."/>
            <person name="Ohm R.A."/>
            <person name="Pangilinan J."/>
            <person name="Pereira M.F."/>
            <person name="Perotto S."/>
            <person name="Peter M."/>
            <person name="Pfister S."/>
            <person name="Riley R."/>
            <person name="Sitrit Y."/>
            <person name="Stielow J.B."/>
            <person name="Szollosi G."/>
            <person name="Zifcakova L."/>
            <person name="Stursova M."/>
            <person name="Spatafora J.W."/>
            <person name="Tedersoo L."/>
            <person name="Vaario L.M."/>
            <person name="Yamada A."/>
            <person name="Yan M."/>
            <person name="Wang P."/>
            <person name="Xu J."/>
            <person name="Bruns T."/>
            <person name="Baldrian P."/>
            <person name="Vilgalys R."/>
            <person name="Dunand C."/>
            <person name="Henrissat B."/>
            <person name="Grigoriev I.V."/>
            <person name="Hibbett D."/>
            <person name="Nagy L.G."/>
            <person name="Martin F.M."/>
        </authorList>
    </citation>
    <scope>NUCLEOTIDE SEQUENCE</scope>
    <source>
        <strain evidence="7">UH-Tt-Lm1</strain>
    </source>
</reference>
<evidence type="ECO:0000259" key="6">
    <source>
        <dbReference type="Pfam" id="PF07976"/>
    </source>
</evidence>